<dbReference type="RefSeq" id="WP_110475247.1">
    <property type="nucleotide sequence ID" value="NZ_BMWQ01000002.1"/>
</dbReference>
<dbReference type="OrthoDB" id="1442602at2"/>
<dbReference type="AlphaFoldDB" id="A0A2V4XJN6"/>
<accession>A0A2V4XJN6</accession>
<dbReference type="Proteomes" id="UP000248054">
    <property type="component" value="Unassembled WGS sequence"/>
</dbReference>
<organism evidence="1 2">
    <name type="scientific">Winogradskyella epiphytica</name>
    <dbReference type="NCBI Taxonomy" id="262005"/>
    <lineage>
        <taxon>Bacteria</taxon>
        <taxon>Pseudomonadati</taxon>
        <taxon>Bacteroidota</taxon>
        <taxon>Flavobacteriia</taxon>
        <taxon>Flavobacteriales</taxon>
        <taxon>Flavobacteriaceae</taxon>
        <taxon>Winogradskyella</taxon>
    </lineage>
</organism>
<dbReference type="EMBL" id="QJTD01000002">
    <property type="protein sequence ID" value="PYE81873.1"/>
    <property type="molecule type" value="Genomic_DNA"/>
</dbReference>
<proteinExistence type="predicted"/>
<name>A0A2V4XJN6_9FLAO</name>
<gene>
    <name evidence="1" type="ORF">DFQ11_102451</name>
</gene>
<evidence type="ECO:0000313" key="1">
    <source>
        <dbReference type="EMBL" id="PYE81873.1"/>
    </source>
</evidence>
<evidence type="ECO:0000313" key="2">
    <source>
        <dbReference type="Proteomes" id="UP000248054"/>
    </source>
</evidence>
<comment type="caution">
    <text evidence="1">The sequence shown here is derived from an EMBL/GenBank/DDBJ whole genome shotgun (WGS) entry which is preliminary data.</text>
</comment>
<protein>
    <submittedName>
        <fullName evidence="1">Uncharacterized protein</fullName>
    </submittedName>
</protein>
<reference evidence="1 2" key="1">
    <citation type="submission" date="2018-06" db="EMBL/GenBank/DDBJ databases">
        <title>Genomic Encyclopedia of Type Strains, Phase III (KMG-III): the genomes of soil and plant-associated and newly described type strains.</title>
        <authorList>
            <person name="Whitman W."/>
        </authorList>
    </citation>
    <scope>NUCLEOTIDE SEQUENCE [LARGE SCALE GENOMIC DNA]</scope>
    <source>
        <strain evidence="1 2">CECT 7945</strain>
    </source>
</reference>
<sequence length="110" mass="12546">MIIDRDGNITVITQEHPSIKDFVKDIEKSYDKFKNNHLVVKLSSLGKIALEDVVEFLLLSNNHRAEKKSFVLVSEKVDLDKVPVEIVVVPTMQEALDIIEMEDIERDLGI</sequence>
<keyword evidence="2" id="KW-1185">Reference proteome</keyword>